<gene>
    <name evidence="1" type="ORF">PFLmoz3_02205</name>
</gene>
<accession>A0A109LJZ8</accession>
<name>A0A109LJZ8_PSEFL</name>
<sequence length="40" mass="4256">MAKPTSTPEMIGTKRKMPLPNTATIKVVSSAGIEISIAVW</sequence>
<protein>
    <submittedName>
        <fullName evidence="1">Uncharacterized protein</fullName>
    </submittedName>
</protein>
<evidence type="ECO:0000313" key="2">
    <source>
        <dbReference type="Proteomes" id="UP000061348"/>
    </source>
</evidence>
<proteinExistence type="predicted"/>
<organism evidence="1 2">
    <name type="scientific">Pseudomonas fluorescens</name>
    <dbReference type="NCBI Taxonomy" id="294"/>
    <lineage>
        <taxon>Bacteria</taxon>
        <taxon>Pseudomonadati</taxon>
        <taxon>Pseudomonadota</taxon>
        <taxon>Gammaproteobacteria</taxon>
        <taxon>Pseudomonadales</taxon>
        <taxon>Pseudomonadaceae</taxon>
        <taxon>Pseudomonas</taxon>
    </lineage>
</organism>
<dbReference type="EMBL" id="LCYA01000052">
    <property type="protein sequence ID" value="KWV89302.1"/>
    <property type="molecule type" value="Genomic_DNA"/>
</dbReference>
<dbReference type="Proteomes" id="UP000061348">
    <property type="component" value="Unassembled WGS sequence"/>
</dbReference>
<comment type="caution">
    <text evidence="1">The sequence shown here is derived from an EMBL/GenBank/DDBJ whole genome shotgun (WGS) entry which is preliminary data.</text>
</comment>
<evidence type="ECO:0000313" key="1">
    <source>
        <dbReference type="EMBL" id="KWV89302.1"/>
    </source>
</evidence>
<reference evidence="1 2" key="1">
    <citation type="submission" date="2015-05" db="EMBL/GenBank/DDBJ databases">
        <title>A genomic and transcriptomic approach to investigate the blue pigment phenotype in Pseudomonas fluorescens.</title>
        <authorList>
            <person name="Andreani N.A."/>
            <person name="Cardazzo B."/>
        </authorList>
    </citation>
    <scope>NUCLEOTIDE SEQUENCE [LARGE SCALE GENOMIC DNA]</scope>
    <source>
        <strain evidence="1 2">Ps_22</strain>
    </source>
</reference>
<dbReference type="AlphaFoldDB" id="A0A109LJZ8"/>